<dbReference type="EMBL" id="BDGG01000001">
    <property type="protein sequence ID" value="GAU90528.1"/>
    <property type="molecule type" value="Genomic_DNA"/>
</dbReference>
<keyword evidence="10" id="KW-1185">Reference proteome</keyword>
<comment type="caution">
    <text evidence="9">The sequence shown here is derived from an EMBL/GenBank/DDBJ whole genome shotgun (WGS) entry which is preliminary data.</text>
</comment>
<feature type="binding site" evidence="6">
    <location>
        <position position="358"/>
    </location>
    <ligand>
        <name>Zn(2+)</name>
        <dbReference type="ChEBI" id="CHEBI:29105"/>
    </ligand>
</feature>
<evidence type="ECO:0000256" key="1">
    <source>
        <dbReference type="ARBA" id="ARBA00022676"/>
    </source>
</evidence>
<protein>
    <recommendedName>
        <fullName evidence="6">Queuine tRNA-ribosyltransferase catalytic subunit 1</fullName>
        <ecNumber evidence="6">2.4.2.64</ecNumber>
    </recommendedName>
    <alternativeName>
        <fullName evidence="6">Guanine insertion enzyme</fullName>
    </alternativeName>
    <alternativeName>
        <fullName evidence="6">tRNA-guanine transglycosylase</fullName>
    </alternativeName>
</protein>
<feature type="region of interest" description="RNA binding" evidence="6">
    <location>
        <begin position="299"/>
        <end position="305"/>
    </location>
</feature>
<comment type="catalytic activity">
    <reaction evidence="6">
        <text>guanosine(34) in tRNA + queuine = queuosine(34) in tRNA + guanine</text>
        <dbReference type="Rhea" id="RHEA:16633"/>
        <dbReference type="Rhea" id="RHEA-COMP:10341"/>
        <dbReference type="Rhea" id="RHEA-COMP:18571"/>
        <dbReference type="ChEBI" id="CHEBI:16235"/>
        <dbReference type="ChEBI" id="CHEBI:17433"/>
        <dbReference type="ChEBI" id="CHEBI:74269"/>
        <dbReference type="ChEBI" id="CHEBI:194431"/>
        <dbReference type="EC" id="2.4.2.64"/>
    </reaction>
</comment>
<organism evidence="9 10">
    <name type="scientific">Ramazzottius varieornatus</name>
    <name type="common">Water bear</name>
    <name type="synonym">Tardigrade</name>
    <dbReference type="NCBI Taxonomy" id="947166"/>
    <lineage>
        <taxon>Eukaryota</taxon>
        <taxon>Metazoa</taxon>
        <taxon>Ecdysozoa</taxon>
        <taxon>Tardigrada</taxon>
        <taxon>Eutardigrada</taxon>
        <taxon>Parachela</taxon>
        <taxon>Hypsibioidea</taxon>
        <taxon>Ramazzottiidae</taxon>
        <taxon>Ramazzottius</taxon>
    </lineage>
</organism>
<evidence type="ECO:0000313" key="10">
    <source>
        <dbReference type="Proteomes" id="UP000186922"/>
    </source>
</evidence>
<evidence type="ECO:0000256" key="5">
    <source>
        <dbReference type="ARBA" id="ARBA00022833"/>
    </source>
</evidence>
<comment type="subcellular location">
    <subcellularLocation>
        <location evidence="6">Cytoplasm</location>
    </subcellularLocation>
</comment>
<feature type="binding site" evidence="6">
    <location>
        <position position="386"/>
    </location>
    <ligand>
        <name>Zn(2+)</name>
        <dbReference type="ChEBI" id="CHEBI:29105"/>
    </ligand>
</feature>
<accession>A0A1D1UWI3</accession>
<dbReference type="InterPro" id="IPR002616">
    <property type="entry name" value="tRNA_ribo_trans-like"/>
</dbReference>
<gene>
    <name evidence="9" type="primary">RvY_02934-1</name>
    <name evidence="9" type="synonym">RvY_02934.1</name>
    <name evidence="9" type="ORF">RvY_02934</name>
</gene>
<feature type="binding site" evidence="6">
    <location>
        <begin position="107"/>
        <end position="111"/>
    </location>
    <ligand>
        <name>substrate</name>
    </ligand>
</feature>
<feature type="binding site" evidence="6">
    <location>
        <position position="241"/>
    </location>
    <ligand>
        <name>substrate</name>
    </ligand>
</feature>
<feature type="binding site" evidence="6">
    <location>
        <position position="198"/>
    </location>
    <ligand>
        <name>substrate</name>
    </ligand>
</feature>
<evidence type="ECO:0000259" key="8">
    <source>
        <dbReference type="Pfam" id="PF01702"/>
    </source>
</evidence>
<feature type="active site" description="Nucleophile" evidence="6">
    <location>
        <position position="318"/>
    </location>
</feature>
<dbReference type="STRING" id="947166.A0A1D1UWI3"/>
<dbReference type="Gene3D" id="3.20.20.105">
    <property type="entry name" value="Queuine tRNA-ribosyltransferase-like"/>
    <property type="match status" value="1"/>
</dbReference>
<feature type="binding site" evidence="6">
    <location>
        <position position="361"/>
    </location>
    <ligand>
        <name>Zn(2+)</name>
        <dbReference type="ChEBI" id="CHEBI:29105"/>
    </ligand>
</feature>
<evidence type="ECO:0000256" key="3">
    <source>
        <dbReference type="ARBA" id="ARBA00022694"/>
    </source>
</evidence>
<comment type="function">
    <text evidence="6">Catalytic subunit of the queuine tRNA-ribosyltransferase (TGT) that catalyzes the base-exchange of a guanine (G) residue with queuine (Q) at position 34 (anticodon wobble position) in tRNAs with GU(N) anticodons (tRNA-Asp, -Asn, -His and -Tyr), resulting in the hypermodified nucleoside queuosine (7-(((4,5-cis-dihydroxy-2-cyclopenten-1-yl)amino)methyl)-7-deazaguanosine). Catalysis occurs through a double-displacement mechanism. The nucleophile active site attacks the C1' of nucleotide 34 to detach the guanine base from the RNA, forming a covalent enzyme-RNA intermediate. The proton acceptor active site deprotonates the incoming queuine, allowing a nucleophilic attack on the C1' of the ribose to form the product.</text>
</comment>
<dbReference type="HAMAP" id="MF_00168">
    <property type="entry name" value="Q_tRNA_Tgt"/>
    <property type="match status" value="1"/>
</dbReference>
<name>A0A1D1UWI3_RAMVA</name>
<evidence type="ECO:0000256" key="7">
    <source>
        <dbReference type="SAM" id="MobiDB-lite"/>
    </source>
</evidence>
<sequence length="470" mass="51900">MRRAGLSLASNAMTSADKFTIIEGCSVSKARTGLLQLSHYVIETPMFMPVGTKGCMKGVLPEQLEELDVQIILGNTYHLGLKPGPELLRKAGGLHKFMNWKRGMLTDSGGFQMVSLLKLTEITEEGVQFESPYSSSNPSTASKGRKKWKSSTGTEKAPGSPRADGEAVVPSKDLMMLTPEKSMEIQNAIGADIMMQLDDVVSSTTTGPRVEEAMDRSIRWLKRCGKAHSRADEQFLFPIVQGGLNMTLRERSVSGILEDEYTGYAIGGLSGGEAKNDFWKVVDASTTLLPKSKPRYVMGVGYAEDLVVCCALGADMFDCVFPTRTARFGCALVDAGQLNLRLKQYASDHTPIDPTCKCLTCQRYTRSYLHHIVTDIPTAARLMSIHNIAYQMNLMRRIRNSLRVNRFPEFVTQFMQNRYGDKEIPSWITDALTSVGIVLTRDTQAVSSDSIDSQSDRKKRSADGEETGEQ</sequence>
<keyword evidence="5 6" id="KW-0862">Zinc</keyword>
<evidence type="ECO:0000256" key="2">
    <source>
        <dbReference type="ARBA" id="ARBA00022679"/>
    </source>
</evidence>
<dbReference type="PANTHER" id="PTHR43530:SF1">
    <property type="entry name" value="QUEUINE TRNA-RIBOSYLTRANSFERASE CATALYTIC SUBUNIT 1"/>
    <property type="match status" value="1"/>
</dbReference>
<dbReference type="GO" id="GO:0006400">
    <property type="term" value="P:tRNA modification"/>
    <property type="evidence" value="ECO:0007669"/>
    <property type="project" value="InterPro"/>
</dbReference>
<proteinExistence type="inferred from homology"/>
<comment type="similarity">
    <text evidence="6">Belongs to the queuine tRNA-ribosyltransferase family.</text>
</comment>
<feature type="compositionally biased region" description="Low complexity" evidence="7">
    <location>
        <begin position="131"/>
        <end position="142"/>
    </location>
</feature>
<feature type="domain" description="tRNA-guanine(15) transglycosylase-like" evidence="8">
    <location>
        <begin position="175"/>
        <end position="419"/>
    </location>
</feature>
<dbReference type="EC" id="2.4.2.64" evidence="6"/>
<feature type="binding site" evidence="6">
    <location>
        <position position="356"/>
    </location>
    <ligand>
        <name>Zn(2+)</name>
        <dbReference type="ChEBI" id="CHEBI:29105"/>
    </ligand>
</feature>
<dbReference type="SUPFAM" id="SSF51713">
    <property type="entry name" value="tRNA-guanine transglycosylase"/>
    <property type="match status" value="1"/>
</dbReference>
<feature type="binding site" evidence="6">
    <location>
        <position position="268"/>
    </location>
    <ligand>
        <name>substrate</name>
    </ligand>
</feature>
<feature type="domain" description="tRNA-guanine(15) transglycosylase-like" evidence="8">
    <location>
        <begin position="28"/>
        <end position="136"/>
    </location>
</feature>
<dbReference type="GO" id="GO:0008479">
    <property type="term" value="F:tRNA-guanosine(34) queuine transglycosylase activity"/>
    <property type="evidence" value="ECO:0007669"/>
    <property type="project" value="UniProtKB-UniRule"/>
</dbReference>
<evidence type="ECO:0000256" key="4">
    <source>
        <dbReference type="ARBA" id="ARBA00022723"/>
    </source>
</evidence>
<feature type="region of interest" description="Disordered" evidence="7">
    <location>
        <begin position="128"/>
        <end position="167"/>
    </location>
</feature>
<feature type="active site" description="Proton acceptor" evidence="6">
    <location>
        <position position="107"/>
    </location>
</feature>
<keyword evidence="2 6" id="KW-0808">Transferase</keyword>
<keyword evidence="4 6" id="KW-0479">Metal-binding</keyword>
<feature type="region of interest" description="Disordered" evidence="7">
    <location>
        <begin position="444"/>
        <end position="470"/>
    </location>
</feature>
<evidence type="ECO:0000313" key="9">
    <source>
        <dbReference type="EMBL" id="GAU90528.1"/>
    </source>
</evidence>
<dbReference type="AlphaFoldDB" id="A0A1D1UWI3"/>
<dbReference type="Pfam" id="PF01702">
    <property type="entry name" value="TGT"/>
    <property type="match status" value="2"/>
</dbReference>
<feature type="region of interest" description="RNA binding; important for wobble base 34 recognition" evidence="6">
    <location>
        <begin position="323"/>
        <end position="327"/>
    </location>
</feature>
<dbReference type="GO" id="GO:0046872">
    <property type="term" value="F:metal ion binding"/>
    <property type="evidence" value="ECO:0007669"/>
    <property type="project" value="UniProtKB-KW"/>
</dbReference>
<keyword evidence="1 6" id="KW-0328">Glycosyltransferase</keyword>
<dbReference type="OrthoDB" id="10249838at2759"/>
<evidence type="ECO:0000256" key="6">
    <source>
        <dbReference type="HAMAP-Rule" id="MF_03218"/>
    </source>
</evidence>
<comment type="cofactor">
    <cofactor evidence="6">
        <name>Zn(2+)</name>
        <dbReference type="ChEBI" id="CHEBI:29105"/>
    </cofactor>
</comment>
<dbReference type="GO" id="GO:0005829">
    <property type="term" value="C:cytosol"/>
    <property type="evidence" value="ECO:0007669"/>
    <property type="project" value="TreeGrafter"/>
</dbReference>
<dbReference type="NCBIfam" id="TIGR00449">
    <property type="entry name" value="tgt_general"/>
    <property type="match status" value="2"/>
</dbReference>
<dbReference type="InterPro" id="IPR004803">
    <property type="entry name" value="TGT"/>
</dbReference>
<feature type="compositionally biased region" description="Polar residues" evidence="7">
    <location>
        <begin position="444"/>
        <end position="453"/>
    </location>
</feature>
<dbReference type="Proteomes" id="UP000186922">
    <property type="component" value="Unassembled WGS sequence"/>
</dbReference>
<keyword evidence="3 6" id="KW-0819">tRNA processing</keyword>
<dbReference type="InterPro" id="IPR036511">
    <property type="entry name" value="TGT-like_sf"/>
</dbReference>
<keyword evidence="6" id="KW-0963">Cytoplasm</keyword>
<comment type="subunit">
    <text evidence="6">Heterodimer of a catalytic subunit and an accessory subunit.</text>
</comment>
<dbReference type="PANTHER" id="PTHR43530">
    <property type="entry name" value="QUEUINE TRNA-RIBOSYLTRANSFERASE CATALYTIC SUBUNIT 1"/>
    <property type="match status" value="1"/>
</dbReference>
<reference evidence="9 10" key="1">
    <citation type="journal article" date="2016" name="Nat. Commun.">
        <title>Extremotolerant tardigrade genome and improved radiotolerance of human cultured cells by tardigrade-unique protein.</title>
        <authorList>
            <person name="Hashimoto T."/>
            <person name="Horikawa D.D."/>
            <person name="Saito Y."/>
            <person name="Kuwahara H."/>
            <person name="Kozuka-Hata H."/>
            <person name="Shin-I T."/>
            <person name="Minakuchi Y."/>
            <person name="Ohishi K."/>
            <person name="Motoyama A."/>
            <person name="Aizu T."/>
            <person name="Enomoto A."/>
            <person name="Kondo K."/>
            <person name="Tanaka S."/>
            <person name="Hara Y."/>
            <person name="Koshikawa S."/>
            <person name="Sagara H."/>
            <person name="Miura T."/>
            <person name="Yokobori S."/>
            <person name="Miyagawa K."/>
            <person name="Suzuki Y."/>
            <person name="Kubo T."/>
            <person name="Oyama M."/>
            <person name="Kohara Y."/>
            <person name="Fujiyama A."/>
            <person name="Arakawa K."/>
            <person name="Katayama T."/>
            <person name="Toyoda A."/>
            <person name="Kunieda T."/>
        </authorList>
    </citation>
    <scope>NUCLEOTIDE SEQUENCE [LARGE SCALE GENOMIC DNA]</scope>
    <source>
        <strain evidence="9 10">YOKOZUNA-1</strain>
    </source>
</reference>